<dbReference type="RefSeq" id="WP_186840125.1">
    <property type="nucleotide sequence ID" value="NZ_JACOOZ010000003.1"/>
</dbReference>
<evidence type="ECO:0000313" key="1">
    <source>
        <dbReference type="EMBL" id="MBC5667343.1"/>
    </source>
</evidence>
<dbReference type="PANTHER" id="PTHR39639:SF1">
    <property type="entry name" value="DUF262 DOMAIN-CONTAINING PROTEIN"/>
    <property type="match status" value="1"/>
</dbReference>
<name>A0ABR7F184_9FIRM</name>
<dbReference type="Proteomes" id="UP000597877">
    <property type="component" value="Unassembled WGS sequence"/>
</dbReference>
<keyword evidence="2" id="KW-1185">Reference proteome</keyword>
<protein>
    <recommendedName>
        <fullName evidence="3">DUF262 domain-containing protein</fullName>
    </recommendedName>
</protein>
<accession>A0ABR7F184</accession>
<proteinExistence type="predicted"/>
<organism evidence="1 2">
    <name type="scientific">Eubacterium segne</name>
    <dbReference type="NCBI Taxonomy" id="2763045"/>
    <lineage>
        <taxon>Bacteria</taxon>
        <taxon>Bacillati</taxon>
        <taxon>Bacillota</taxon>
        <taxon>Clostridia</taxon>
        <taxon>Eubacteriales</taxon>
        <taxon>Eubacteriaceae</taxon>
        <taxon>Eubacterium</taxon>
    </lineage>
</organism>
<sequence length="502" mass="58234">MNGFRTEPTTIGQYIDDAQNETIKTDQAVQRDFCWTNESVNNLIYSAVSQKICIPNLILAEEDKSGITITYVVDGGHRTEALRRFKYSGYKITTLIRNPFVTYNKKKVDENGKIIRDENGDIVWETVEFDLRKKTYDDLPDELKRQFNKCPLMTTIYQDCTSEETSSLVSIMNSHVAMNPSQKALTYIGKFANEIKRIKDSSIFLKDGTALTENEKHKGIWERVISESVMAVFYLDEWKKDPKKMCDFLNNNSSIDEFKKIEEYFKRIAPYSDKIDNKEISDLFVSKDMAVWMVVFDKFTKYGLEDSKFGEFLNEFVSNMKEIEVDGTTWNDLDVNKHTKDKSVLECKINHITCLMKKYLHFEKMETEMENNSLEEDNETAVSLGNNLESDDENAPLDVKNDPNKQVLEFCKETVSSEIDSEDVELYSDMVDDCVRIDSPVYINCKNALIGLMGFAVRENKDEEFVNWIKDYQNGKSNFSPSQKINFAYMKNDFKKFIAEIH</sequence>
<evidence type="ECO:0000313" key="2">
    <source>
        <dbReference type="Proteomes" id="UP000597877"/>
    </source>
</evidence>
<comment type="caution">
    <text evidence="1">The sequence shown here is derived from an EMBL/GenBank/DDBJ whole genome shotgun (WGS) entry which is preliminary data.</text>
</comment>
<dbReference type="PANTHER" id="PTHR39639">
    <property type="entry name" value="CHROMOSOME 16, WHOLE GENOME SHOTGUN SEQUENCE"/>
    <property type="match status" value="1"/>
</dbReference>
<evidence type="ECO:0008006" key="3">
    <source>
        <dbReference type="Google" id="ProtNLM"/>
    </source>
</evidence>
<gene>
    <name evidence="1" type="ORF">H8S00_05000</name>
</gene>
<dbReference type="EMBL" id="JACOOZ010000003">
    <property type="protein sequence ID" value="MBC5667343.1"/>
    <property type="molecule type" value="Genomic_DNA"/>
</dbReference>
<reference evidence="1 2" key="1">
    <citation type="submission" date="2020-08" db="EMBL/GenBank/DDBJ databases">
        <title>Genome public.</title>
        <authorList>
            <person name="Liu C."/>
            <person name="Sun Q."/>
        </authorList>
    </citation>
    <scope>NUCLEOTIDE SEQUENCE [LARGE SCALE GENOMIC DNA]</scope>
    <source>
        <strain evidence="1 2">BX4</strain>
    </source>
</reference>